<accession>A0AAW0JID3</accession>
<comment type="caution">
    <text evidence="2">The sequence shown here is derived from an EMBL/GenBank/DDBJ whole genome shotgun (WGS) entry which is preliminary data.</text>
</comment>
<sequence>MDCPMVFVAIDNRACKQAAAAAFGILVFSLDPVKILVFLLKSGAAASSSLASPSSSPPQPKPPTDREAGGGILASSTIFVIS</sequence>
<gene>
    <name evidence="2" type="ORF">CFP56_032157</name>
</gene>
<evidence type="ECO:0000313" key="3">
    <source>
        <dbReference type="Proteomes" id="UP000237347"/>
    </source>
</evidence>
<dbReference type="Proteomes" id="UP000237347">
    <property type="component" value="Unassembled WGS sequence"/>
</dbReference>
<keyword evidence="3" id="KW-1185">Reference proteome</keyword>
<feature type="region of interest" description="Disordered" evidence="1">
    <location>
        <begin position="47"/>
        <end position="71"/>
    </location>
</feature>
<proteinExistence type="predicted"/>
<dbReference type="EMBL" id="PKMF04000546">
    <property type="protein sequence ID" value="KAK7826438.1"/>
    <property type="molecule type" value="Genomic_DNA"/>
</dbReference>
<evidence type="ECO:0000256" key="1">
    <source>
        <dbReference type="SAM" id="MobiDB-lite"/>
    </source>
</evidence>
<protein>
    <submittedName>
        <fullName evidence="2">Uncharacterized protein</fullName>
    </submittedName>
</protein>
<dbReference type="AlphaFoldDB" id="A0AAW0JID3"/>
<evidence type="ECO:0000313" key="2">
    <source>
        <dbReference type="EMBL" id="KAK7826438.1"/>
    </source>
</evidence>
<reference evidence="2 3" key="1">
    <citation type="journal article" date="2018" name="Sci. Data">
        <title>The draft genome sequence of cork oak.</title>
        <authorList>
            <person name="Ramos A.M."/>
            <person name="Usie A."/>
            <person name="Barbosa P."/>
            <person name="Barros P.M."/>
            <person name="Capote T."/>
            <person name="Chaves I."/>
            <person name="Simoes F."/>
            <person name="Abreu I."/>
            <person name="Carrasquinho I."/>
            <person name="Faro C."/>
            <person name="Guimaraes J.B."/>
            <person name="Mendonca D."/>
            <person name="Nobrega F."/>
            <person name="Rodrigues L."/>
            <person name="Saibo N.J.M."/>
            <person name="Varela M.C."/>
            <person name="Egas C."/>
            <person name="Matos J."/>
            <person name="Miguel C.M."/>
            <person name="Oliveira M.M."/>
            <person name="Ricardo C.P."/>
            <person name="Goncalves S."/>
        </authorList>
    </citation>
    <scope>NUCLEOTIDE SEQUENCE [LARGE SCALE GENOMIC DNA]</scope>
    <source>
        <strain evidence="3">cv. HL8</strain>
    </source>
</reference>
<name>A0AAW0JID3_QUESU</name>
<organism evidence="2 3">
    <name type="scientific">Quercus suber</name>
    <name type="common">Cork oak</name>
    <dbReference type="NCBI Taxonomy" id="58331"/>
    <lineage>
        <taxon>Eukaryota</taxon>
        <taxon>Viridiplantae</taxon>
        <taxon>Streptophyta</taxon>
        <taxon>Embryophyta</taxon>
        <taxon>Tracheophyta</taxon>
        <taxon>Spermatophyta</taxon>
        <taxon>Magnoliopsida</taxon>
        <taxon>eudicotyledons</taxon>
        <taxon>Gunneridae</taxon>
        <taxon>Pentapetalae</taxon>
        <taxon>rosids</taxon>
        <taxon>fabids</taxon>
        <taxon>Fagales</taxon>
        <taxon>Fagaceae</taxon>
        <taxon>Quercus</taxon>
    </lineage>
</organism>